<reference evidence="2 3" key="1">
    <citation type="submission" date="2017-02" db="EMBL/GenBank/DDBJ databases">
        <title>The new phylogeny of genus Mycobacterium.</title>
        <authorList>
            <person name="Tortoli E."/>
            <person name="Trovato A."/>
            <person name="Cirillo D.M."/>
        </authorList>
    </citation>
    <scope>NUCLEOTIDE SEQUENCE [LARGE SCALE GENOMIC DNA]</scope>
    <source>
        <strain evidence="2 3">DSM 45439</strain>
    </source>
</reference>
<dbReference type="Pfam" id="PF01809">
    <property type="entry name" value="YidD"/>
    <property type="match status" value="1"/>
</dbReference>
<comment type="caution">
    <text evidence="2">The sequence shown here is derived from an EMBL/GenBank/DDBJ whole genome shotgun (WGS) entry which is preliminary data.</text>
</comment>
<sequence>MPAAHAGGNRAVTGPARSGAAIRGAGRTVARGLIFLIQLYRHMVSPLRPATCRFVPTCSQYAVDALDEYGLIRGSWLAAARLTKCGPWHQGGWDPIPERPGCRVNCQDASDAWAVRATRGESGSLV</sequence>
<accession>A0ABX3SI96</accession>
<gene>
    <name evidence="2" type="ORF">BST19_04320</name>
</gene>
<dbReference type="HAMAP" id="MF_00386">
    <property type="entry name" value="UPF0161_YidD"/>
    <property type="match status" value="1"/>
</dbReference>
<organism evidence="2 3">
    <name type="scientific">Mycobacterium bouchedurhonense</name>
    <dbReference type="NCBI Taxonomy" id="701041"/>
    <lineage>
        <taxon>Bacteria</taxon>
        <taxon>Bacillati</taxon>
        <taxon>Actinomycetota</taxon>
        <taxon>Actinomycetes</taxon>
        <taxon>Mycobacteriales</taxon>
        <taxon>Mycobacteriaceae</taxon>
        <taxon>Mycobacterium</taxon>
        <taxon>Mycobacterium avium complex (MAC)</taxon>
    </lineage>
</organism>
<dbReference type="Proteomes" id="UP000192293">
    <property type="component" value="Unassembled WGS sequence"/>
</dbReference>
<dbReference type="SMART" id="SM01234">
    <property type="entry name" value="Haemolytic"/>
    <property type="match status" value="1"/>
</dbReference>
<dbReference type="PANTHER" id="PTHR33383">
    <property type="entry name" value="MEMBRANE PROTEIN INSERTION EFFICIENCY FACTOR-RELATED"/>
    <property type="match status" value="1"/>
</dbReference>
<dbReference type="InterPro" id="IPR002696">
    <property type="entry name" value="Membr_insert_effic_factor_YidD"/>
</dbReference>
<dbReference type="NCBIfam" id="TIGR00278">
    <property type="entry name" value="membrane protein insertion efficiency factor YidD"/>
    <property type="match status" value="1"/>
</dbReference>
<keyword evidence="1" id="KW-0472">Membrane</keyword>
<comment type="function">
    <text evidence="1">Could be involved in insertion of integral membrane proteins into the membrane.</text>
</comment>
<keyword evidence="3" id="KW-1185">Reference proteome</keyword>
<evidence type="ECO:0000256" key="1">
    <source>
        <dbReference type="HAMAP-Rule" id="MF_00386"/>
    </source>
</evidence>
<dbReference type="PANTHER" id="PTHR33383:SF1">
    <property type="entry name" value="MEMBRANE PROTEIN INSERTION EFFICIENCY FACTOR-RELATED"/>
    <property type="match status" value="1"/>
</dbReference>
<keyword evidence="1" id="KW-1003">Cell membrane</keyword>
<comment type="subcellular location">
    <subcellularLocation>
        <location evidence="1">Cell membrane</location>
        <topology evidence="1">Peripheral membrane protein</topology>
        <orientation evidence="1">Cytoplasmic side</orientation>
    </subcellularLocation>
</comment>
<name>A0ABX3SI96_MYCBC</name>
<evidence type="ECO:0000313" key="2">
    <source>
        <dbReference type="EMBL" id="ORA57133.1"/>
    </source>
</evidence>
<protein>
    <recommendedName>
        <fullName evidence="1">Putative membrane protein insertion efficiency factor</fullName>
    </recommendedName>
</protein>
<dbReference type="EMBL" id="MVHL01000003">
    <property type="protein sequence ID" value="ORA57133.1"/>
    <property type="molecule type" value="Genomic_DNA"/>
</dbReference>
<evidence type="ECO:0000313" key="3">
    <source>
        <dbReference type="Proteomes" id="UP000192293"/>
    </source>
</evidence>
<comment type="similarity">
    <text evidence="1">Belongs to the UPF0161 family.</text>
</comment>
<proteinExistence type="inferred from homology"/>